<evidence type="ECO:0000313" key="2">
    <source>
        <dbReference type="Proteomes" id="UP000005466"/>
    </source>
</evidence>
<comment type="caution">
    <text evidence="1">The sequence shown here is derived from an EMBL/GenBank/DDBJ whole genome shotgun (WGS) entry which is preliminary data.</text>
</comment>
<dbReference type="AlphaFoldDB" id="F3CK54"/>
<proteinExistence type="predicted"/>
<reference evidence="1 2" key="1">
    <citation type="journal article" date="2011" name="PLoS Pathog.">
        <title>Dynamic evolution of pathogenicity revealed by sequencing and comparative genomics of 19 Pseudomonas syringae isolates.</title>
        <authorList>
            <person name="Baltrus D.A."/>
            <person name="Nishimura M.T."/>
            <person name="Romanchuk A."/>
            <person name="Chang J.H."/>
            <person name="Mukhtar M.S."/>
            <person name="Cherkis K."/>
            <person name="Roach J."/>
            <person name="Grant S.R."/>
            <person name="Jones C.D."/>
            <person name="Dangl J.L."/>
        </authorList>
    </citation>
    <scope>NUCLEOTIDE SEQUENCE [LARGE SCALE GENOMIC DNA]</scope>
    <source>
        <strain evidence="2">race 4</strain>
    </source>
</reference>
<accession>F3CK54</accession>
<protein>
    <submittedName>
        <fullName evidence="1">Uncharacterized protein</fullName>
    </submittedName>
</protein>
<dbReference type="Proteomes" id="UP000005466">
    <property type="component" value="Unassembled WGS sequence"/>
</dbReference>
<sequence>MLDFSLGCTEDIASDGINRHEERVTDQREVMIMFLRYREPVVKFHKPSVDMSTSRYRTKCNLVEQIDVKICRQISSSLERRPDEWTKK</sequence>
<organism evidence="1 2">
    <name type="scientific">Pseudomonas savastanoi pv. glycinea str. race 4</name>
    <dbReference type="NCBI Taxonomy" id="875330"/>
    <lineage>
        <taxon>Bacteria</taxon>
        <taxon>Pseudomonadati</taxon>
        <taxon>Pseudomonadota</taxon>
        <taxon>Gammaproteobacteria</taxon>
        <taxon>Pseudomonadales</taxon>
        <taxon>Pseudomonadaceae</taxon>
        <taxon>Pseudomonas</taxon>
    </lineage>
</organism>
<evidence type="ECO:0000313" key="1">
    <source>
        <dbReference type="EMBL" id="EGH19646.1"/>
    </source>
</evidence>
<dbReference type="EMBL" id="ADWY01004339">
    <property type="protein sequence ID" value="EGH19646.1"/>
    <property type="molecule type" value="Genomic_DNA"/>
</dbReference>
<name>F3CK54_PSESG</name>
<gene>
    <name evidence="1" type="ORF">Pgy4_42454</name>
</gene>
<dbReference type="HOGENOM" id="CLU_2466676_0_0_6"/>
<dbReference type="BioCyc" id="PSYR875330:G11XH-2931-MONOMER"/>